<keyword evidence="1" id="KW-0496">Mitochondrion</keyword>
<organism evidence="1">
    <name type="scientific">Utricularia reniformis</name>
    <dbReference type="NCBI Taxonomy" id="192314"/>
    <lineage>
        <taxon>Eukaryota</taxon>
        <taxon>Viridiplantae</taxon>
        <taxon>Streptophyta</taxon>
        <taxon>Embryophyta</taxon>
        <taxon>Tracheophyta</taxon>
        <taxon>Spermatophyta</taxon>
        <taxon>Magnoliopsida</taxon>
        <taxon>eudicotyledons</taxon>
        <taxon>Gunneridae</taxon>
        <taxon>Pentapetalae</taxon>
        <taxon>asterids</taxon>
        <taxon>lamiids</taxon>
        <taxon>Lamiales</taxon>
        <taxon>Lentibulariaceae</taxon>
        <taxon>Utricularia</taxon>
    </lineage>
</organism>
<proteinExistence type="predicted"/>
<dbReference type="AlphaFoldDB" id="A0A1Y0B1M4"/>
<name>A0A1Y0B1M4_9LAMI</name>
<protein>
    <submittedName>
        <fullName evidence="1">Uncharacterized protein</fullName>
    </submittedName>
</protein>
<dbReference type="EMBL" id="KY774314">
    <property type="protein sequence ID" value="ART31273.1"/>
    <property type="molecule type" value="Genomic_DNA"/>
</dbReference>
<geneLocation type="mitochondrion" evidence="1"/>
<reference evidence="1" key="1">
    <citation type="submission" date="2017-03" db="EMBL/GenBank/DDBJ databases">
        <title>The mitochondrial genome of the carnivorous plant Utricularia reniformis (Lentibulariaceae): structure, comparative analysis and evolutionary landmarks.</title>
        <authorList>
            <person name="Silva S.R."/>
            <person name="Alvarenga D.O."/>
            <person name="Michael T.P."/>
            <person name="Miranda V.F.O."/>
            <person name="Varani A.M."/>
        </authorList>
    </citation>
    <scope>NUCLEOTIDE SEQUENCE</scope>
</reference>
<evidence type="ECO:0000313" key="1">
    <source>
        <dbReference type="EMBL" id="ART31273.1"/>
    </source>
</evidence>
<gene>
    <name evidence="1" type="ORF">AEK19_MT1050</name>
</gene>
<sequence length="70" mass="7958">MKATLFASCEGLSGVYGRSYQSRDEENFRSSTRHDNSICPAPHGLVKGRRDFIFIRGFISFILNSKWLAD</sequence>
<accession>A0A1Y0B1M4</accession>